<name>A0A7Z7YS45_STACP</name>
<reference evidence="1 2" key="1">
    <citation type="journal article" date="2019" name="Sci. Transl. Med.">
        <title>Quorum sensing between bacterial species on the skin protects against epidermal injury in atopic dermatitis.</title>
        <authorList>
            <person name="Williams M.R."/>
        </authorList>
    </citation>
    <scope>NUCLEOTIDE SEQUENCE [LARGE SCALE GENOMIC DNA]</scope>
    <source>
        <strain evidence="1 2">H8</strain>
    </source>
</reference>
<comment type="caution">
    <text evidence="1">The sequence shown here is derived from an EMBL/GenBank/DDBJ whole genome shotgun (WGS) entry which is preliminary data.</text>
</comment>
<protein>
    <submittedName>
        <fullName evidence="1">Uncharacterized protein</fullName>
    </submittedName>
</protein>
<accession>A0A7Z7YS45</accession>
<organism evidence="1 2">
    <name type="scientific">Staphylococcus capitis</name>
    <dbReference type="NCBI Taxonomy" id="29388"/>
    <lineage>
        <taxon>Bacteria</taxon>
        <taxon>Bacillati</taxon>
        <taxon>Bacillota</taxon>
        <taxon>Bacilli</taxon>
        <taxon>Bacillales</taxon>
        <taxon>Staphylococcaceae</taxon>
        <taxon>Staphylococcus</taxon>
    </lineage>
</organism>
<evidence type="ECO:0000313" key="1">
    <source>
        <dbReference type="EMBL" id="TBW68277.1"/>
    </source>
</evidence>
<dbReference type="Proteomes" id="UP000291949">
    <property type="component" value="Unassembled WGS sequence"/>
</dbReference>
<dbReference type="EMBL" id="SCHC01000626">
    <property type="protein sequence ID" value="TBW68277.1"/>
    <property type="molecule type" value="Genomic_DNA"/>
</dbReference>
<gene>
    <name evidence="1" type="ORF">EQ811_15875</name>
</gene>
<evidence type="ECO:0000313" key="2">
    <source>
        <dbReference type="Proteomes" id="UP000291949"/>
    </source>
</evidence>
<dbReference type="AlphaFoldDB" id="A0A7Z7YS45"/>
<proteinExistence type="predicted"/>
<sequence length="102" mass="11458">MVPNQLEKVFKIGDLNYYNSVDFVAPGGETINGNELEEITTMIVANTRLVQKISDHYMGLPIGYTLNMGNSIATSYASECFMLIISTFKNKNKRYPSINEII</sequence>